<keyword evidence="1" id="KW-1133">Transmembrane helix</keyword>
<reference evidence="3" key="2">
    <citation type="submission" date="2011-03" db="EMBL/GenBank/DDBJ databases">
        <title>The complete genome of Desulfobacca acetoxidans DSM 11109.</title>
        <authorList>
            <consortium name="US DOE Joint Genome Institute (JGI-PGF)"/>
            <person name="Lucas S."/>
            <person name="Copeland A."/>
            <person name="Lapidus A."/>
            <person name="Bruce D."/>
            <person name="Goodwin L."/>
            <person name="Pitluck S."/>
            <person name="Peters L."/>
            <person name="Kyrpides N."/>
            <person name="Mavromatis K."/>
            <person name="Ivanova N."/>
            <person name="Ovchinnikova G."/>
            <person name="Teshima H."/>
            <person name="Detter J.C."/>
            <person name="Han C."/>
            <person name="Land M."/>
            <person name="Hauser L."/>
            <person name="Markowitz V."/>
            <person name="Cheng J.-F."/>
            <person name="Hugenholtz P."/>
            <person name="Woyke T."/>
            <person name="Wu D."/>
            <person name="Spring S."/>
            <person name="Schueler E."/>
            <person name="Brambilla E."/>
            <person name="Klenk H.-P."/>
            <person name="Eisen J.A."/>
        </authorList>
    </citation>
    <scope>NUCLEOTIDE SEQUENCE [LARGE SCALE GENOMIC DNA]</scope>
    <source>
        <strain evidence="3">ATCC 700848 / DSM 11109 / ASRB2</strain>
    </source>
</reference>
<evidence type="ECO:0000313" key="3">
    <source>
        <dbReference type="Proteomes" id="UP000000483"/>
    </source>
</evidence>
<protein>
    <recommendedName>
        <fullName evidence="4">DUF1640 domain-containing protein</fullName>
    </recommendedName>
</protein>
<dbReference type="HOGENOM" id="CLU_2933793_0_0_7"/>
<evidence type="ECO:0000256" key="1">
    <source>
        <dbReference type="SAM" id="Phobius"/>
    </source>
</evidence>
<sequence>MQRDNREPNARLQRNIDEKVAGLHRNMQELELRLKHDLTLRLGSMLVAGIGIVAALVKLL</sequence>
<organism evidence="2 3">
    <name type="scientific">Desulfobacca acetoxidans (strain ATCC 700848 / DSM 11109 / ASRB2)</name>
    <dbReference type="NCBI Taxonomy" id="880072"/>
    <lineage>
        <taxon>Bacteria</taxon>
        <taxon>Pseudomonadati</taxon>
        <taxon>Thermodesulfobacteriota</taxon>
        <taxon>Desulfobaccia</taxon>
        <taxon>Desulfobaccales</taxon>
        <taxon>Desulfobaccaceae</taxon>
        <taxon>Desulfobacca</taxon>
    </lineage>
</organism>
<dbReference type="EMBL" id="CP002629">
    <property type="protein sequence ID" value="AEB08414.1"/>
    <property type="molecule type" value="Genomic_DNA"/>
</dbReference>
<reference evidence="2 3" key="1">
    <citation type="journal article" date="2011" name="Stand. Genomic Sci.">
        <title>Complete genome sequence of the acetate-degrading sulfate reducer Desulfobacca acetoxidans type strain (ASRB2).</title>
        <authorList>
            <person name="Goker M."/>
            <person name="Teshima H."/>
            <person name="Lapidus A."/>
            <person name="Nolan M."/>
            <person name="Lucas S."/>
            <person name="Hammon N."/>
            <person name="Deshpande S."/>
            <person name="Cheng J.F."/>
            <person name="Tapia R."/>
            <person name="Han C."/>
            <person name="Goodwin L."/>
            <person name="Pitluck S."/>
            <person name="Huntemann M."/>
            <person name="Liolios K."/>
            <person name="Ivanova N."/>
            <person name="Pagani I."/>
            <person name="Mavromatis K."/>
            <person name="Ovchinikova G."/>
            <person name="Pati A."/>
            <person name="Chen A."/>
            <person name="Palaniappan K."/>
            <person name="Land M."/>
            <person name="Hauser L."/>
            <person name="Brambilla E.M."/>
            <person name="Rohde M."/>
            <person name="Spring S."/>
            <person name="Detter J.C."/>
            <person name="Woyke T."/>
            <person name="Bristow J."/>
            <person name="Eisen J.A."/>
            <person name="Markowitz V."/>
            <person name="Hugenholtz P."/>
            <person name="Kyrpides N.C."/>
            <person name="Klenk H.P."/>
        </authorList>
    </citation>
    <scope>NUCLEOTIDE SEQUENCE [LARGE SCALE GENOMIC DNA]</scope>
    <source>
        <strain evidence="3">ATCC 700848 / DSM 11109 / ASRB2</strain>
    </source>
</reference>
<dbReference type="RefSeq" id="WP_013705527.1">
    <property type="nucleotide sequence ID" value="NC_015388.1"/>
</dbReference>
<accession>F2NG01</accession>
<keyword evidence="1" id="KW-0472">Membrane</keyword>
<dbReference type="OrthoDB" id="5569857at2"/>
<gene>
    <name evidence="2" type="ordered locus">Desac_0528</name>
</gene>
<dbReference type="KEGG" id="dao:Desac_0528"/>
<proteinExistence type="predicted"/>
<evidence type="ECO:0000313" key="2">
    <source>
        <dbReference type="EMBL" id="AEB08414.1"/>
    </source>
</evidence>
<dbReference type="AlphaFoldDB" id="F2NG01"/>
<evidence type="ECO:0008006" key="4">
    <source>
        <dbReference type="Google" id="ProtNLM"/>
    </source>
</evidence>
<name>F2NG01_DESAR</name>
<keyword evidence="1" id="KW-0812">Transmembrane</keyword>
<dbReference type="Proteomes" id="UP000000483">
    <property type="component" value="Chromosome"/>
</dbReference>
<keyword evidence="3" id="KW-1185">Reference proteome</keyword>
<feature type="transmembrane region" description="Helical" evidence="1">
    <location>
        <begin position="38"/>
        <end position="57"/>
    </location>
</feature>